<proteinExistence type="predicted"/>
<evidence type="ECO:0000313" key="1">
    <source>
        <dbReference type="EMBL" id="JAH69740.1"/>
    </source>
</evidence>
<sequence>MLMSFPPVEIR</sequence>
<organism evidence="1">
    <name type="scientific">Anguilla anguilla</name>
    <name type="common">European freshwater eel</name>
    <name type="synonym">Muraena anguilla</name>
    <dbReference type="NCBI Taxonomy" id="7936"/>
    <lineage>
        <taxon>Eukaryota</taxon>
        <taxon>Metazoa</taxon>
        <taxon>Chordata</taxon>
        <taxon>Craniata</taxon>
        <taxon>Vertebrata</taxon>
        <taxon>Euteleostomi</taxon>
        <taxon>Actinopterygii</taxon>
        <taxon>Neopterygii</taxon>
        <taxon>Teleostei</taxon>
        <taxon>Anguilliformes</taxon>
        <taxon>Anguillidae</taxon>
        <taxon>Anguilla</taxon>
    </lineage>
</organism>
<reference evidence="1" key="2">
    <citation type="journal article" date="2015" name="Fish Shellfish Immunol.">
        <title>Early steps in the European eel (Anguilla anguilla)-Vibrio vulnificus interaction in the gills: Role of the RtxA13 toxin.</title>
        <authorList>
            <person name="Callol A."/>
            <person name="Pajuelo D."/>
            <person name="Ebbesson L."/>
            <person name="Teles M."/>
            <person name="MacKenzie S."/>
            <person name="Amaro C."/>
        </authorList>
    </citation>
    <scope>NUCLEOTIDE SEQUENCE</scope>
</reference>
<accession>A0A0E9UX37</accession>
<name>A0A0E9UX37_ANGAN</name>
<dbReference type="EMBL" id="GBXM01038837">
    <property type="protein sequence ID" value="JAH69740.1"/>
    <property type="molecule type" value="Transcribed_RNA"/>
</dbReference>
<reference evidence="1" key="1">
    <citation type="submission" date="2014-11" db="EMBL/GenBank/DDBJ databases">
        <authorList>
            <person name="Amaro Gonzalez C."/>
        </authorList>
    </citation>
    <scope>NUCLEOTIDE SEQUENCE</scope>
</reference>
<protein>
    <submittedName>
        <fullName evidence="1">Uncharacterized protein</fullName>
    </submittedName>
</protein>
<dbReference type="EMBL" id="GBXM01038804">
    <property type="protein sequence ID" value="JAH69773.1"/>
    <property type="molecule type" value="Transcribed_RNA"/>
</dbReference>